<dbReference type="Pfam" id="PF01588">
    <property type="entry name" value="tRNA_bind"/>
    <property type="match status" value="1"/>
</dbReference>
<evidence type="ECO:0000256" key="9">
    <source>
        <dbReference type="ARBA" id="ARBA00022741"/>
    </source>
</evidence>
<keyword evidence="12" id="KW-0648">Protein biosynthesis</keyword>
<dbReference type="InterPro" id="IPR012340">
    <property type="entry name" value="NA-bd_OB-fold"/>
</dbReference>
<dbReference type="GO" id="GO:0004825">
    <property type="term" value="F:methionine-tRNA ligase activity"/>
    <property type="evidence" value="ECO:0007669"/>
    <property type="project" value="UniProtKB-EC"/>
</dbReference>
<dbReference type="GO" id="GO:0005737">
    <property type="term" value="C:cytoplasm"/>
    <property type="evidence" value="ECO:0007669"/>
    <property type="project" value="UniProtKB-SubCell"/>
</dbReference>
<protein>
    <recommendedName>
        <fullName evidence="5">Methionine--tRNA ligase</fullName>
        <ecNumber evidence="4">6.1.1.10</ecNumber>
    </recommendedName>
    <alternativeName>
        <fullName evidence="14">Methionyl-tRNA synthetase</fullName>
    </alternativeName>
</protein>
<comment type="subcellular location">
    <subcellularLocation>
        <location evidence="2">Cytoplasm</location>
    </subcellularLocation>
</comment>
<dbReference type="GO" id="GO:0000049">
    <property type="term" value="F:tRNA binding"/>
    <property type="evidence" value="ECO:0007669"/>
    <property type="project" value="UniProtKB-KW"/>
</dbReference>
<evidence type="ECO:0000256" key="2">
    <source>
        <dbReference type="ARBA" id="ARBA00004496"/>
    </source>
</evidence>
<dbReference type="NCBIfam" id="TIGR00399">
    <property type="entry name" value="metG_C_term"/>
    <property type="match status" value="1"/>
</dbReference>
<accession>X1S3I0</accession>
<organism evidence="17">
    <name type="scientific">marine sediment metagenome</name>
    <dbReference type="NCBI Taxonomy" id="412755"/>
    <lineage>
        <taxon>unclassified sequences</taxon>
        <taxon>metagenomes</taxon>
        <taxon>ecological metagenomes</taxon>
    </lineage>
</organism>
<dbReference type="GO" id="GO:0005524">
    <property type="term" value="F:ATP binding"/>
    <property type="evidence" value="ECO:0007669"/>
    <property type="project" value="UniProtKB-KW"/>
</dbReference>
<keyword evidence="7" id="KW-0820">tRNA-binding</keyword>
<evidence type="ECO:0000256" key="12">
    <source>
        <dbReference type="ARBA" id="ARBA00022917"/>
    </source>
</evidence>
<gene>
    <name evidence="17" type="ORF">S12H4_13188</name>
</gene>
<evidence type="ECO:0000256" key="15">
    <source>
        <dbReference type="ARBA" id="ARBA00047364"/>
    </source>
</evidence>
<evidence type="ECO:0000256" key="13">
    <source>
        <dbReference type="ARBA" id="ARBA00023146"/>
    </source>
</evidence>
<keyword evidence="13" id="KW-0030">Aminoacyl-tRNA synthetase</keyword>
<dbReference type="AlphaFoldDB" id="X1S3I0"/>
<comment type="caution">
    <text evidence="17">The sequence shown here is derived from an EMBL/GenBank/DDBJ whole genome shotgun (WGS) entry which is preliminary data.</text>
</comment>
<evidence type="ECO:0000256" key="8">
    <source>
        <dbReference type="ARBA" id="ARBA00022598"/>
    </source>
</evidence>
<keyword evidence="9" id="KW-0547">Nucleotide-binding</keyword>
<dbReference type="Gene3D" id="2.40.50.140">
    <property type="entry name" value="Nucleic acid-binding proteins"/>
    <property type="match status" value="1"/>
</dbReference>
<dbReference type="InterPro" id="IPR004495">
    <property type="entry name" value="Met-tRNA-synth_bsu_C"/>
</dbReference>
<evidence type="ECO:0000256" key="3">
    <source>
        <dbReference type="ARBA" id="ARBA00011738"/>
    </source>
</evidence>
<evidence type="ECO:0000256" key="5">
    <source>
        <dbReference type="ARBA" id="ARBA00018753"/>
    </source>
</evidence>
<dbReference type="InterPro" id="IPR051270">
    <property type="entry name" value="Tyrosine-tRNA_ligase_regulator"/>
</dbReference>
<sequence length="119" mass="13816">MENEEKEIIKFHDWQKFDIRVGKILKAEPIEGTDTLYKIEVDLGKEKRTIVSGLRKYYTKEQLEGKRVIIFCNLEPRTIRGIESKGMVLAAVTYDKKGKEKECKLLKPDDKIELGARVC</sequence>
<dbReference type="FunFam" id="2.40.50.140:FF:000042">
    <property type="entry name" value="Methionine--tRNA ligase"/>
    <property type="match status" value="1"/>
</dbReference>
<evidence type="ECO:0000256" key="14">
    <source>
        <dbReference type="ARBA" id="ARBA00030904"/>
    </source>
</evidence>
<evidence type="ECO:0000313" key="17">
    <source>
        <dbReference type="EMBL" id="GAI87582.1"/>
    </source>
</evidence>
<feature type="domain" description="TRNA-binding" evidence="16">
    <location>
        <begin position="13"/>
        <end position="119"/>
    </location>
</feature>
<evidence type="ECO:0000256" key="6">
    <source>
        <dbReference type="ARBA" id="ARBA00022490"/>
    </source>
</evidence>
<evidence type="ECO:0000256" key="4">
    <source>
        <dbReference type="ARBA" id="ARBA00012838"/>
    </source>
</evidence>
<comment type="subunit">
    <text evidence="3">Homodimer.</text>
</comment>
<proteinExistence type="predicted"/>
<reference evidence="17" key="1">
    <citation type="journal article" date="2014" name="Front. Microbiol.">
        <title>High frequency of phylogenetically diverse reductive dehalogenase-homologous genes in deep subseafloor sedimentary metagenomes.</title>
        <authorList>
            <person name="Kawai M."/>
            <person name="Futagami T."/>
            <person name="Toyoda A."/>
            <person name="Takaki Y."/>
            <person name="Nishi S."/>
            <person name="Hori S."/>
            <person name="Arai W."/>
            <person name="Tsubouchi T."/>
            <person name="Morono Y."/>
            <person name="Uchiyama I."/>
            <person name="Ito T."/>
            <person name="Fujiyama A."/>
            <person name="Inagaki F."/>
            <person name="Takami H."/>
        </authorList>
    </citation>
    <scope>NUCLEOTIDE SEQUENCE</scope>
    <source>
        <strain evidence="17">Expedition CK06-06</strain>
    </source>
</reference>
<evidence type="ECO:0000256" key="10">
    <source>
        <dbReference type="ARBA" id="ARBA00022840"/>
    </source>
</evidence>
<dbReference type="GO" id="GO:0006431">
    <property type="term" value="P:methionyl-tRNA aminoacylation"/>
    <property type="evidence" value="ECO:0007669"/>
    <property type="project" value="InterPro"/>
</dbReference>
<comment type="catalytic activity">
    <reaction evidence="15">
        <text>tRNA(Met) + L-methionine + ATP = L-methionyl-tRNA(Met) + AMP + diphosphate</text>
        <dbReference type="Rhea" id="RHEA:13481"/>
        <dbReference type="Rhea" id="RHEA-COMP:9667"/>
        <dbReference type="Rhea" id="RHEA-COMP:9698"/>
        <dbReference type="ChEBI" id="CHEBI:30616"/>
        <dbReference type="ChEBI" id="CHEBI:33019"/>
        <dbReference type="ChEBI" id="CHEBI:57844"/>
        <dbReference type="ChEBI" id="CHEBI:78442"/>
        <dbReference type="ChEBI" id="CHEBI:78530"/>
        <dbReference type="ChEBI" id="CHEBI:456215"/>
        <dbReference type="EC" id="6.1.1.10"/>
    </reaction>
</comment>
<name>X1S3I0_9ZZZZ</name>
<dbReference type="InterPro" id="IPR002547">
    <property type="entry name" value="tRNA-bd_dom"/>
</dbReference>
<dbReference type="EC" id="6.1.1.10" evidence="4"/>
<evidence type="ECO:0000256" key="7">
    <source>
        <dbReference type="ARBA" id="ARBA00022555"/>
    </source>
</evidence>
<evidence type="ECO:0000256" key="11">
    <source>
        <dbReference type="ARBA" id="ARBA00022884"/>
    </source>
</evidence>
<dbReference type="EMBL" id="BARW01006280">
    <property type="protein sequence ID" value="GAI87582.1"/>
    <property type="molecule type" value="Genomic_DNA"/>
</dbReference>
<dbReference type="SUPFAM" id="SSF50249">
    <property type="entry name" value="Nucleic acid-binding proteins"/>
    <property type="match status" value="1"/>
</dbReference>
<evidence type="ECO:0000259" key="16">
    <source>
        <dbReference type="PROSITE" id="PS50886"/>
    </source>
</evidence>
<comment type="function">
    <text evidence="1">Is required not only for elongation of protein synthesis but also for the initiation of all mRNA translation through initiator tRNA(fMet) aminoacylation.</text>
</comment>
<dbReference type="PANTHER" id="PTHR11586:SF37">
    <property type="entry name" value="TRNA-BINDING DOMAIN-CONTAINING PROTEIN"/>
    <property type="match status" value="1"/>
</dbReference>
<evidence type="ECO:0000256" key="1">
    <source>
        <dbReference type="ARBA" id="ARBA00003314"/>
    </source>
</evidence>
<dbReference type="PANTHER" id="PTHR11586">
    <property type="entry name" value="TRNA-AMINOACYLATION COFACTOR ARC1 FAMILY MEMBER"/>
    <property type="match status" value="1"/>
</dbReference>
<keyword evidence="11" id="KW-0694">RNA-binding</keyword>
<dbReference type="PROSITE" id="PS50886">
    <property type="entry name" value="TRBD"/>
    <property type="match status" value="1"/>
</dbReference>
<keyword evidence="6" id="KW-0963">Cytoplasm</keyword>
<keyword evidence="10" id="KW-0067">ATP-binding</keyword>
<keyword evidence="8" id="KW-0436">Ligase</keyword>